<dbReference type="InterPro" id="IPR011545">
    <property type="entry name" value="DEAD/DEAH_box_helicase_dom"/>
</dbReference>
<sequence>MEKQFVSALKNMGISQLNPMQKAMLEQFAAHPHLQLIAPTGSGKTLAYLLPLVKQLDPEQEGVQALIVSPSRELALQIEKVFKALRTNFKINSVYGGHPWQTELNNFRHTPAVLVGTPGRILDHMDQESFDATTVQYLILDEFDKSLEFGFLGEISNMLFHLSGVAQKVLVSATDEIEIPEFLKFQQSHKLDFSETENKERFTFYEVNAAPEEKTEKLCDLLSLIGEESTIVFCNHKDAVARLEENLKKRGLITVAYHGDLNQHDRERALIKFRNESCRMMITTDLAGRGLDIDGVKHVVHYQLPRKAATFTHRNGRTARVDRDGKVYIFPAEEEIDYLPQGLVTFDFPERIPIPAHPQWETIFFSRGKKDKVNKIDLVGLCCQQGGLEKSELGKIDVLDFCAFVAVKRGMGKPLVRKLQDKKIKKRTFKLGLAR</sequence>
<keyword evidence="3 8" id="KW-0347">Helicase</keyword>
<keyword evidence="4" id="KW-0067">ATP-binding</keyword>
<dbReference type="Pfam" id="PF00270">
    <property type="entry name" value="DEAD"/>
    <property type="match status" value="1"/>
</dbReference>
<dbReference type="Gene3D" id="3.30.70.330">
    <property type="match status" value="1"/>
</dbReference>
<dbReference type="InterPro" id="IPR014001">
    <property type="entry name" value="Helicase_ATP-bd"/>
</dbReference>
<dbReference type="SMART" id="SM00487">
    <property type="entry name" value="DEXDc"/>
    <property type="match status" value="1"/>
</dbReference>
<proteinExistence type="inferred from homology"/>
<dbReference type="GO" id="GO:0005524">
    <property type="term" value="F:ATP binding"/>
    <property type="evidence" value="ECO:0007669"/>
    <property type="project" value="UniProtKB-KW"/>
</dbReference>
<dbReference type="InterPro" id="IPR005580">
    <property type="entry name" value="DbpA/CsdA_RNA-bd_dom"/>
</dbReference>
<dbReference type="Proteomes" id="UP001310022">
    <property type="component" value="Unassembled WGS sequence"/>
</dbReference>
<comment type="caution">
    <text evidence="8">The sequence shown here is derived from an EMBL/GenBank/DDBJ whole genome shotgun (WGS) entry which is preliminary data.</text>
</comment>
<dbReference type="PROSITE" id="PS51194">
    <property type="entry name" value="HELICASE_CTER"/>
    <property type="match status" value="1"/>
</dbReference>
<keyword evidence="1" id="KW-0547">Nucleotide-binding</keyword>
<dbReference type="Gene3D" id="3.40.50.300">
    <property type="entry name" value="P-loop containing nucleotide triphosphate hydrolases"/>
    <property type="match status" value="2"/>
</dbReference>
<dbReference type="PROSITE" id="PS51192">
    <property type="entry name" value="HELICASE_ATP_BIND_1"/>
    <property type="match status" value="1"/>
</dbReference>
<reference evidence="8 9" key="1">
    <citation type="submission" date="2021-12" db="EMBL/GenBank/DDBJ databases">
        <title>Genome sequencing of bacteria with rrn-lacking chromosome and rrn-plasmid.</title>
        <authorList>
            <person name="Anda M."/>
            <person name="Iwasaki W."/>
        </authorList>
    </citation>
    <scope>NUCLEOTIDE SEQUENCE [LARGE SCALE GENOMIC DNA]</scope>
    <source>
        <strain evidence="8 9">NBRC 15940</strain>
    </source>
</reference>
<evidence type="ECO:0000256" key="5">
    <source>
        <dbReference type="ARBA" id="ARBA00038437"/>
    </source>
</evidence>
<evidence type="ECO:0000256" key="1">
    <source>
        <dbReference type="ARBA" id="ARBA00022741"/>
    </source>
</evidence>
<dbReference type="GO" id="GO:0016787">
    <property type="term" value="F:hydrolase activity"/>
    <property type="evidence" value="ECO:0007669"/>
    <property type="project" value="UniProtKB-KW"/>
</dbReference>
<dbReference type="CDD" id="cd00268">
    <property type="entry name" value="DEADc"/>
    <property type="match status" value="1"/>
</dbReference>
<gene>
    <name evidence="8" type="ORF">PEDI_34280</name>
</gene>
<comment type="similarity">
    <text evidence="5">Belongs to the DEAD box helicase family.</text>
</comment>
<evidence type="ECO:0000256" key="2">
    <source>
        <dbReference type="ARBA" id="ARBA00022801"/>
    </source>
</evidence>
<evidence type="ECO:0000313" key="8">
    <source>
        <dbReference type="EMBL" id="GJM62876.1"/>
    </source>
</evidence>
<dbReference type="InterPro" id="IPR044742">
    <property type="entry name" value="DEAD/DEAH_RhlB"/>
</dbReference>
<evidence type="ECO:0000313" key="9">
    <source>
        <dbReference type="Proteomes" id="UP001310022"/>
    </source>
</evidence>
<dbReference type="PANTHER" id="PTHR47959:SF1">
    <property type="entry name" value="ATP-DEPENDENT RNA HELICASE DBPA"/>
    <property type="match status" value="1"/>
</dbReference>
<dbReference type="AlphaFoldDB" id="A0AAN5AMZ7"/>
<dbReference type="CDD" id="cd18787">
    <property type="entry name" value="SF2_C_DEAD"/>
    <property type="match status" value="1"/>
</dbReference>
<dbReference type="RefSeq" id="WP_338238106.1">
    <property type="nucleotide sequence ID" value="NZ_BQKE01000002.1"/>
</dbReference>
<dbReference type="GO" id="GO:0003724">
    <property type="term" value="F:RNA helicase activity"/>
    <property type="evidence" value="ECO:0007669"/>
    <property type="project" value="TreeGrafter"/>
</dbReference>
<evidence type="ECO:0000259" key="7">
    <source>
        <dbReference type="PROSITE" id="PS51194"/>
    </source>
</evidence>
<evidence type="ECO:0000256" key="4">
    <source>
        <dbReference type="ARBA" id="ARBA00022840"/>
    </source>
</evidence>
<dbReference type="Pfam" id="PF03880">
    <property type="entry name" value="DbpA"/>
    <property type="match status" value="1"/>
</dbReference>
<dbReference type="InterPro" id="IPR050079">
    <property type="entry name" value="DEAD_box_RNA_helicase"/>
</dbReference>
<evidence type="ECO:0000256" key="3">
    <source>
        <dbReference type="ARBA" id="ARBA00022806"/>
    </source>
</evidence>
<organism evidence="8 9">
    <name type="scientific">Persicobacter diffluens</name>
    <dbReference type="NCBI Taxonomy" id="981"/>
    <lineage>
        <taxon>Bacteria</taxon>
        <taxon>Pseudomonadati</taxon>
        <taxon>Bacteroidota</taxon>
        <taxon>Cytophagia</taxon>
        <taxon>Cytophagales</taxon>
        <taxon>Persicobacteraceae</taxon>
        <taxon>Persicobacter</taxon>
    </lineage>
</organism>
<dbReference type="InterPro" id="IPR012677">
    <property type="entry name" value="Nucleotide-bd_a/b_plait_sf"/>
</dbReference>
<dbReference type="GO" id="GO:0003676">
    <property type="term" value="F:nucleic acid binding"/>
    <property type="evidence" value="ECO:0007669"/>
    <property type="project" value="InterPro"/>
</dbReference>
<dbReference type="InterPro" id="IPR001650">
    <property type="entry name" value="Helicase_C-like"/>
</dbReference>
<dbReference type="EMBL" id="BQKE01000002">
    <property type="protein sequence ID" value="GJM62876.1"/>
    <property type="molecule type" value="Genomic_DNA"/>
</dbReference>
<dbReference type="GO" id="GO:0005829">
    <property type="term" value="C:cytosol"/>
    <property type="evidence" value="ECO:0007669"/>
    <property type="project" value="TreeGrafter"/>
</dbReference>
<dbReference type="Pfam" id="PF00271">
    <property type="entry name" value="Helicase_C"/>
    <property type="match status" value="1"/>
</dbReference>
<keyword evidence="2" id="KW-0378">Hydrolase</keyword>
<protein>
    <submittedName>
        <fullName evidence="8">Helicase</fullName>
    </submittedName>
</protein>
<keyword evidence="9" id="KW-1185">Reference proteome</keyword>
<feature type="domain" description="Helicase ATP-binding" evidence="6">
    <location>
        <begin position="25"/>
        <end position="193"/>
    </location>
</feature>
<dbReference type="SMART" id="SM00490">
    <property type="entry name" value="HELICc"/>
    <property type="match status" value="1"/>
</dbReference>
<evidence type="ECO:0000259" key="6">
    <source>
        <dbReference type="PROSITE" id="PS51192"/>
    </source>
</evidence>
<feature type="domain" description="Helicase C-terminal" evidence="7">
    <location>
        <begin position="217"/>
        <end position="362"/>
    </location>
</feature>
<name>A0AAN5AMZ7_9BACT</name>
<accession>A0AAN5AMZ7</accession>
<dbReference type="SUPFAM" id="SSF52540">
    <property type="entry name" value="P-loop containing nucleoside triphosphate hydrolases"/>
    <property type="match status" value="1"/>
</dbReference>
<dbReference type="PANTHER" id="PTHR47959">
    <property type="entry name" value="ATP-DEPENDENT RNA HELICASE RHLE-RELATED"/>
    <property type="match status" value="1"/>
</dbReference>
<dbReference type="InterPro" id="IPR027417">
    <property type="entry name" value="P-loop_NTPase"/>
</dbReference>